<evidence type="ECO:0000256" key="1">
    <source>
        <dbReference type="SAM" id="Phobius"/>
    </source>
</evidence>
<protein>
    <submittedName>
        <fullName evidence="2">Uncharacterized protein</fullName>
    </submittedName>
</protein>
<evidence type="ECO:0000313" key="2">
    <source>
        <dbReference type="EMBL" id="MDY3558490.1"/>
    </source>
</evidence>
<proteinExistence type="predicted"/>
<sequence length="115" mass="12677">MQINGIDGMSVRELVDSVERGGRFVIFQYAVSVVVLSFKRPTDIHFVPPGEGTFGKSVGPTLVSLFLGWWGFPFGIFFTIESLFVNLRGGRDVTGEVMRAILADAGRAPAKPWER</sequence>
<accession>A0ABU5ETF7</accession>
<dbReference type="EMBL" id="JAXBLV010000034">
    <property type="protein sequence ID" value="MDY3558490.1"/>
    <property type="molecule type" value="Genomic_DNA"/>
</dbReference>
<keyword evidence="3" id="KW-1185">Reference proteome</keyword>
<organism evidence="2 3">
    <name type="scientific">Gemmata algarum</name>
    <dbReference type="NCBI Taxonomy" id="2975278"/>
    <lineage>
        <taxon>Bacteria</taxon>
        <taxon>Pseudomonadati</taxon>
        <taxon>Planctomycetota</taxon>
        <taxon>Planctomycetia</taxon>
        <taxon>Gemmatales</taxon>
        <taxon>Gemmataceae</taxon>
        <taxon>Gemmata</taxon>
    </lineage>
</organism>
<evidence type="ECO:0000313" key="3">
    <source>
        <dbReference type="Proteomes" id="UP001272242"/>
    </source>
</evidence>
<feature type="transmembrane region" description="Helical" evidence="1">
    <location>
        <begin position="21"/>
        <end position="38"/>
    </location>
</feature>
<feature type="transmembrane region" description="Helical" evidence="1">
    <location>
        <begin position="58"/>
        <end position="80"/>
    </location>
</feature>
<keyword evidence="1" id="KW-0812">Transmembrane</keyword>
<dbReference type="RefSeq" id="WP_261190082.1">
    <property type="nucleotide sequence ID" value="NZ_JAXBLW010000120.1"/>
</dbReference>
<name>A0ABU5ETF7_9BACT</name>
<gene>
    <name evidence="2" type="ORF">R5W23_005608</name>
</gene>
<dbReference type="Proteomes" id="UP001272242">
    <property type="component" value="Unassembled WGS sequence"/>
</dbReference>
<keyword evidence="1" id="KW-1133">Transmembrane helix</keyword>
<keyword evidence="1" id="KW-0472">Membrane</keyword>
<reference evidence="3" key="1">
    <citation type="journal article" date="2023" name="Mar. Drugs">
        <title>Gemmata algarum, a Novel Planctomycete Isolated from an Algal Mat, Displays Antimicrobial Activity.</title>
        <authorList>
            <person name="Kumar G."/>
            <person name="Kallscheuer N."/>
            <person name="Kashif M."/>
            <person name="Ahamad S."/>
            <person name="Jagadeeshwari U."/>
            <person name="Pannikurungottu S."/>
            <person name="Haufschild T."/>
            <person name="Kabuu M."/>
            <person name="Sasikala C."/>
            <person name="Jogler C."/>
            <person name="Ramana C."/>
        </authorList>
    </citation>
    <scope>NUCLEOTIDE SEQUENCE [LARGE SCALE GENOMIC DNA]</scope>
    <source>
        <strain evidence="3">JC673</strain>
    </source>
</reference>
<comment type="caution">
    <text evidence="2">The sequence shown here is derived from an EMBL/GenBank/DDBJ whole genome shotgun (WGS) entry which is preliminary data.</text>
</comment>